<evidence type="ECO:0000256" key="1">
    <source>
        <dbReference type="SAM" id="MobiDB-lite"/>
    </source>
</evidence>
<protein>
    <submittedName>
        <fullName evidence="2">Uncharacterized protein</fullName>
    </submittedName>
</protein>
<gene>
    <name evidence="2" type="ORF">DFP72DRAFT_184435</name>
</gene>
<name>A0A8H6H8J5_9AGAR</name>
<dbReference type="Proteomes" id="UP000521943">
    <property type="component" value="Unassembled WGS sequence"/>
</dbReference>
<proteinExistence type="predicted"/>
<dbReference type="AlphaFoldDB" id="A0A8H6H8J5"/>
<organism evidence="2 3">
    <name type="scientific">Ephemerocybe angulata</name>
    <dbReference type="NCBI Taxonomy" id="980116"/>
    <lineage>
        <taxon>Eukaryota</taxon>
        <taxon>Fungi</taxon>
        <taxon>Dikarya</taxon>
        <taxon>Basidiomycota</taxon>
        <taxon>Agaricomycotina</taxon>
        <taxon>Agaricomycetes</taxon>
        <taxon>Agaricomycetidae</taxon>
        <taxon>Agaricales</taxon>
        <taxon>Agaricineae</taxon>
        <taxon>Psathyrellaceae</taxon>
        <taxon>Ephemerocybe</taxon>
    </lineage>
</organism>
<feature type="region of interest" description="Disordered" evidence="1">
    <location>
        <begin position="1"/>
        <end position="26"/>
    </location>
</feature>
<sequence length="150" mass="16739">MPLVQDSACTPAPPAVHNDTPRSTHARSNCANEFQYSHTFSLLVGSQSPDIASKSRGECRAYDDAHRAPTAYRQQGNGRVRLCAPRYRRGLKHRNDDGTRARHSPSLRDPSRTPDVIPAPDASLETERRRRSRALDVLDVHRDFLVEGVA</sequence>
<feature type="region of interest" description="Disordered" evidence="1">
    <location>
        <begin position="70"/>
        <end position="128"/>
    </location>
</feature>
<reference evidence="2 3" key="1">
    <citation type="submission" date="2020-07" db="EMBL/GenBank/DDBJ databases">
        <title>Comparative genomics of pyrophilous fungi reveals a link between fire events and developmental genes.</title>
        <authorList>
            <consortium name="DOE Joint Genome Institute"/>
            <person name="Steindorff A.S."/>
            <person name="Carver A."/>
            <person name="Calhoun S."/>
            <person name="Stillman K."/>
            <person name="Liu H."/>
            <person name="Lipzen A."/>
            <person name="Pangilinan J."/>
            <person name="Labutti K."/>
            <person name="Bruns T.D."/>
            <person name="Grigoriev I.V."/>
        </authorList>
    </citation>
    <scope>NUCLEOTIDE SEQUENCE [LARGE SCALE GENOMIC DNA]</scope>
    <source>
        <strain evidence="2 3">CBS 144469</strain>
    </source>
</reference>
<comment type="caution">
    <text evidence="2">The sequence shown here is derived from an EMBL/GenBank/DDBJ whole genome shotgun (WGS) entry which is preliminary data.</text>
</comment>
<accession>A0A8H6H8J5</accession>
<evidence type="ECO:0000313" key="2">
    <source>
        <dbReference type="EMBL" id="KAF6742379.1"/>
    </source>
</evidence>
<evidence type="ECO:0000313" key="3">
    <source>
        <dbReference type="Proteomes" id="UP000521943"/>
    </source>
</evidence>
<dbReference type="EMBL" id="JACGCI010000186">
    <property type="protein sequence ID" value="KAF6742379.1"/>
    <property type="molecule type" value="Genomic_DNA"/>
</dbReference>
<keyword evidence="3" id="KW-1185">Reference proteome</keyword>